<dbReference type="Proteomes" id="UP000515472">
    <property type="component" value="Chromosome"/>
</dbReference>
<protein>
    <submittedName>
        <fullName evidence="1">Uncharacterized protein</fullName>
    </submittedName>
</protein>
<dbReference type="AlphaFoldDB" id="A0A7R7FS39"/>
<proteinExistence type="predicted"/>
<organism evidence="1 2">
    <name type="scientific">Citrifermentans bremense</name>
    <dbReference type="NCBI Taxonomy" id="60035"/>
    <lineage>
        <taxon>Bacteria</taxon>
        <taxon>Pseudomonadati</taxon>
        <taxon>Thermodesulfobacteriota</taxon>
        <taxon>Desulfuromonadia</taxon>
        <taxon>Geobacterales</taxon>
        <taxon>Geobacteraceae</taxon>
        <taxon>Citrifermentans</taxon>
    </lineage>
</organism>
<evidence type="ECO:0000313" key="2">
    <source>
        <dbReference type="Proteomes" id="UP000515472"/>
    </source>
</evidence>
<gene>
    <name evidence="1" type="ORF">GEOBRER4_n1606</name>
</gene>
<accession>A0A7R7FS39</accession>
<name>A0A7R7FS39_9BACT</name>
<dbReference type="EMBL" id="AP023213">
    <property type="protein sequence ID" value="BCO11322.1"/>
    <property type="molecule type" value="Genomic_DNA"/>
</dbReference>
<keyword evidence="2" id="KW-1185">Reference proteome</keyword>
<evidence type="ECO:0000313" key="1">
    <source>
        <dbReference type="EMBL" id="BCO11322.1"/>
    </source>
</evidence>
<reference evidence="1 2" key="1">
    <citation type="submission" date="2020-06" db="EMBL/GenBank/DDBJ databases">
        <title>Interaction of electrochemicaly active bacteria, Geobacter bremensis R4 on different carbon anode.</title>
        <authorList>
            <person name="Meng L."/>
            <person name="Yoshida N."/>
        </authorList>
    </citation>
    <scope>NUCLEOTIDE SEQUENCE [LARGE SCALE GENOMIC DNA]</scope>
    <source>
        <strain evidence="1 2">R4</strain>
    </source>
</reference>
<sequence length="40" mass="5054">MQWEKWLQSRPYQLYVIVPLMHLRVNPKFTFEKESLKFLE</sequence>